<organism evidence="2 3">
    <name type="scientific">Araneus ventricosus</name>
    <name type="common">Orbweaver spider</name>
    <name type="synonym">Epeira ventricosa</name>
    <dbReference type="NCBI Taxonomy" id="182803"/>
    <lineage>
        <taxon>Eukaryota</taxon>
        <taxon>Metazoa</taxon>
        <taxon>Ecdysozoa</taxon>
        <taxon>Arthropoda</taxon>
        <taxon>Chelicerata</taxon>
        <taxon>Arachnida</taxon>
        <taxon>Araneae</taxon>
        <taxon>Araneomorphae</taxon>
        <taxon>Entelegynae</taxon>
        <taxon>Araneoidea</taxon>
        <taxon>Araneidae</taxon>
        <taxon>Araneus</taxon>
    </lineage>
</organism>
<evidence type="ECO:0000313" key="2">
    <source>
        <dbReference type="EMBL" id="GBN39628.1"/>
    </source>
</evidence>
<dbReference type="AlphaFoldDB" id="A0A4Y2NJG0"/>
<dbReference type="EMBL" id="BGPR01210082">
    <property type="protein sequence ID" value="GBN39628.1"/>
    <property type="molecule type" value="Genomic_DNA"/>
</dbReference>
<sequence length="43" mass="4702">MTPTSFDNNRKKNTVSRNGPISHSSGLSGGQSMKYVMKMGQLE</sequence>
<feature type="non-terminal residue" evidence="2">
    <location>
        <position position="1"/>
    </location>
</feature>
<name>A0A4Y2NJG0_ARAVE</name>
<dbReference type="Proteomes" id="UP000499080">
    <property type="component" value="Unassembled WGS sequence"/>
</dbReference>
<feature type="compositionally biased region" description="Polar residues" evidence="1">
    <location>
        <begin position="15"/>
        <end position="26"/>
    </location>
</feature>
<proteinExistence type="predicted"/>
<evidence type="ECO:0000256" key="1">
    <source>
        <dbReference type="SAM" id="MobiDB-lite"/>
    </source>
</evidence>
<accession>A0A4Y2NJG0</accession>
<evidence type="ECO:0000313" key="3">
    <source>
        <dbReference type="Proteomes" id="UP000499080"/>
    </source>
</evidence>
<keyword evidence="3" id="KW-1185">Reference proteome</keyword>
<comment type="caution">
    <text evidence="2">The sequence shown here is derived from an EMBL/GenBank/DDBJ whole genome shotgun (WGS) entry which is preliminary data.</text>
</comment>
<reference evidence="2 3" key="1">
    <citation type="journal article" date="2019" name="Sci. Rep.">
        <title>Orb-weaving spider Araneus ventricosus genome elucidates the spidroin gene catalogue.</title>
        <authorList>
            <person name="Kono N."/>
            <person name="Nakamura H."/>
            <person name="Ohtoshi R."/>
            <person name="Moran D.A.P."/>
            <person name="Shinohara A."/>
            <person name="Yoshida Y."/>
            <person name="Fujiwara M."/>
            <person name="Mori M."/>
            <person name="Tomita M."/>
            <person name="Arakawa K."/>
        </authorList>
    </citation>
    <scope>NUCLEOTIDE SEQUENCE [LARGE SCALE GENOMIC DNA]</scope>
</reference>
<gene>
    <name evidence="2" type="ORF">AVEN_239012_1</name>
</gene>
<feature type="region of interest" description="Disordered" evidence="1">
    <location>
        <begin position="1"/>
        <end position="43"/>
    </location>
</feature>
<protein>
    <submittedName>
        <fullName evidence="2">Uncharacterized protein</fullName>
    </submittedName>
</protein>